<dbReference type="RefSeq" id="WP_198489637.1">
    <property type="nucleotide sequence ID" value="NZ_CP066078.1"/>
</dbReference>
<reference evidence="2 3" key="1">
    <citation type="submission" date="2020-12" db="EMBL/GenBank/DDBJ databases">
        <title>FDA dAtabase for Regulatory Grade micrObial Sequences (FDA-ARGOS): Supporting development and validation of Infectious Disease Dx tests.</title>
        <authorList>
            <person name="Sproer C."/>
            <person name="Gronow S."/>
            <person name="Severitt S."/>
            <person name="Schroder I."/>
            <person name="Tallon L."/>
            <person name="Sadzewicz L."/>
            <person name="Zhao X."/>
            <person name="Boylan J."/>
            <person name="Ott S."/>
            <person name="Bowen H."/>
            <person name="Vavikolanu K."/>
            <person name="Mehta A."/>
            <person name="Aluvathingal J."/>
            <person name="Nadendla S."/>
            <person name="Lowell S."/>
            <person name="Myers T."/>
            <person name="Yan Y."/>
            <person name="Sichtig H."/>
        </authorList>
    </citation>
    <scope>NUCLEOTIDE SEQUENCE [LARGE SCALE GENOMIC DNA]</scope>
    <source>
        <strain evidence="2 3">FDAARGOS_1001</strain>
    </source>
</reference>
<feature type="compositionally biased region" description="Basic residues" evidence="1">
    <location>
        <begin position="109"/>
        <end position="123"/>
    </location>
</feature>
<proteinExistence type="predicted"/>
<protein>
    <submittedName>
        <fullName evidence="2">Uncharacterized protein</fullName>
    </submittedName>
</protein>
<name>A0A7T4T3H4_9MICC</name>
<evidence type="ECO:0000313" key="2">
    <source>
        <dbReference type="EMBL" id="QQC58560.1"/>
    </source>
</evidence>
<dbReference type="Proteomes" id="UP000595221">
    <property type="component" value="Chromosome"/>
</dbReference>
<evidence type="ECO:0000313" key="3">
    <source>
        <dbReference type="Proteomes" id="UP000595221"/>
    </source>
</evidence>
<feature type="region of interest" description="Disordered" evidence="1">
    <location>
        <begin position="105"/>
        <end position="124"/>
    </location>
</feature>
<dbReference type="AlphaFoldDB" id="A0A7T4T3H4"/>
<organism evidence="2 3">
    <name type="scientific">Rothia kristinae</name>
    <dbReference type="NCBI Taxonomy" id="37923"/>
    <lineage>
        <taxon>Bacteria</taxon>
        <taxon>Bacillati</taxon>
        <taxon>Actinomycetota</taxon>
        <taxon>Actinomycetes</taxon>
        <taxon>Micrococcales</taxon>
        <taxon>Micrococcaceae</taxon>
        <taxon>Rothia</taxon>
    </lineage>
</organism>
<sequence length="233" mass="25979">MPAEPTGQQPAHQDPQQGTDSQITLEDFDLNRDHLHQAARAGVVAALNITPYHPVTARGFVQWADTVASLRKQLSELGWELTDHQNSPRVITPDKHRSIMVAAGDKNTGRKGKPPRFARRRGPATRVSVEVNGQQTLPLRELQEGLELNQLRHRNGTAGQPETWVLLYCWVPEERRVHLELSLPSAMDGEGQVTEWAHRIPVDDLMLDAEDLGDDVDMAAAAQDVDFRITEVS</sequence>
<evidence type="ECO:0000256" key="1">
    <source>
        <dbReference type="SAM" id="MobiDB-lite"/>
    </source>
</evidence>
<gene>
    <name evidence="2" type="ORF">I6H58_05985</name>
</gene>
<dbReference type="EMBL" id="CP066078">
    <property type="protein sequence ID" value="QQC58560.1"/>
    <property type="molecule type" value="Genomic_DNA"/>
</dbReference>
<accession>A0A7T4T3H4</accession>